<organism evidence="2">
    <name type="scientific">Propionibacterium freudenreichii subsp. freudenreichii</name>
    <dbReference type="NCBI Taxonomy" id="66712"/>
    <lineage>
        <taxon>Bacteria</taxon>
        <taxon>Bacillati</taxon>
        <taxon>Actinomycetota</taxon>
        <taxon>Actinomycetes</taxon>
        <taxon>Propionibacteriales</taxon>
        <taxon>Propionibacteriaceae</taxon>
        <taxon>Propionibacterium</taxon>
    </lineage>
</organism>
<gene>
    <name evidence="2" type="ORF">PFCIRM138_00360</name>
</gene>
<protein>
    <submittedName>
        <fullName evidence="2">Uncharacterized protein</fullName>
    </submittedName>
</protein>
<proteinExistence type="predicted"/>
<accession>A0A0B7P0Y0</accession>
<dbReference type="AlphaFoldDB" id="A0A0B7P0Y0"/>
<feature type="region of interest" description="Disordered" evidence="1">
    <location>
        <begin position="1"/>
        <end position="39"/>
    </location>
</feature>
<sequence>MKGQRRAAAMTVRARGRSAGRSMPTKSAEQTAPAAPNRG</sequence>
<reference evidence="2" key="1">
    <citation type="submission" date="2014-08" db="EMBL/GenBank/DDBJ databases">
        <authorList>
            <person name="Falentin Helene"/>
        </authorList>
    </citation>
    <scope>NUCLEOTIDE SEQUENCE</scope>
</reference>
<dbReference type="EMBL" id="LM676429">
    <property type="protein sequence ID" value="CEP27237.1"/>
    <property type="molecule type" value="Genomic_DNA"/>
</dbReference>
<evidence type="ECO:0000313" key="2">
    <source>
        <dbReference type="EMBL" id="CEP27237.1"/>
    </source>
</evidence>
<name>A0A0B7P0Y0_PROFF</name>
<evidence type="ECO:0000256" key="1">
    <source>
        <dbReference type="SAM" id="MobiDB-lite"/>
    </source>
</evidence>